<dbReference type="InterPro" id="IPR013783">
    <property type="entry name" value="Ig-like_fold"/>
</dbReference>
<sequence>MSITHRRRRARLVLLTVVVGAAVSAPAADAADWAHLGPFPFADPITEGRSLGMDRDGRLTSAEVSVLQVMPPVTRARLRVRDDGGPWRDELVVDAGGGRLPLRADVDVAPDGSATACITTVEGADPGNGPRGLLVTRRAPGARTWSAPQLLSTTTEAHPDVARCVAAAADGGRGAVVWGRQATTVPTAVDRRRIIEFADHGPDGAWSAIHALSNGVRDADEPAVAVDDQGATVLAWAERHAGGTTVPEADDRWSIRTATRPAGGAIGATSSLTGPADAGRSGTTPKIATGPGGRAIVTWKWAVGNVLHAWSAMRSSSGSGWEAPEEHGQAANDRTRVLDPVILSDGSAALLYERTTNNVAEDGVGLVRRPAGGAWTALAPVPGTLTVREGALRATPDGRLVALLAGKVGGDEVLRGLTWGPGAMSPTGPASDLLPPRPTPYAEVEAVGDGRGTLVAAVTGDLGDGPRHHLLVRDEGAPVIGGLDVPARVPAGLRQVLRADATDQWSALHGDTPVWDLGDGTRLIGATVQHAWTTPGPKEVTVRVRDAQGNEAVRTATVQVDATTVVHDPPREQPRVVRPKVALTQPACGRRLSAKRCRALRKRTSAWRTLRGTATSATRVEVGVARTTKRRNRVVLLRGKRFRSGTLAASRRTWVRASLRNGRWTLRLPRLAKGTYRVRVRAIGTDGKVASKLLSRTLRLR</sequence>
<dbReference type="PROSITE" id="PS50093">
    <property type="entry name" value="PKD"/>
    <property type="match status" value="1"/>
</dbReference>
<dbReference type="Gene3D" id="2.60.40.10">
    <property type="entry name" value="Immunoglobulins"/>
    <property type="match status" value="1"/>
</dbReference>
<evidence type="ECO:0000313" key="5">
    <source>
        <dbReference type="Proteomes" id="UP001277761"/>
    </source>
</evidence>
<evidence type="ECO:0000313" key="4">
    <source>
        <dbReference type="EMBL" id="MDX8152183.1"/>
    </source>
</evidence>
<feature type="chain" id="PRO_5045647291" evidence="2">
    <location>
        <begin position="31"/>
        <end position="701"/>
    </location>
</feature>
<proteinExistence type="predicted"/>
<dbReference type="Proteomes" id="UP001277761">
    <property type="component" value="Unassembled WGS sequence"/>
</dbReference>
<dbReference type="InterPro" id="IPR000601">
    <property type="entry name" value="PKD_dom"/>
</dbReference>
<dbReference type="InterPro" id="IPR035986">
    <property type="entry name" value="PKD_dom_sf"/>
</dbReference>
<gene>
    <name evidence="4" type="ORF">SK069_11300</name>
</gene>
<evidence type="ECO:0000259" key="3">
    <source>
        <dbReference type="PROSITE" id="PS50093"/>
    </source>
</evidence>
<feature type="signal peptide" evidence="2">
    <location>
        <begin position="1"/>
        <end position="30"/>
    </location>
</feature>
<feature type="domain" description="PKD" evidence="3">
    <location>
        <begin position="515"/>
        <end position="560"/>
    </location>
</feature>
<dbReference type="SMART" id="SM00089">
    <property type="entry name" value="PKD"/>
    <property type="match status" value="1"/>
</dbReference>
<dbReference type="EMBL" id="JAXAVX010000005">
    <property type="protein sequence ID" value="MDX8152183.1"/>
    <property type="molecule type" value="Genomic_DNA"/>
</dbReference>
<keyword evidence="2" id="KW-0732">Signal</keyword>
<protein>
    <submittedName>
        <fullName evidence="4">PKD domain-containing protein</fullName>
    </submittedName>
</protein>
<evidence type="ECO:0000256" key="2">
    <source>
        <dbReference type="SAM" id="SignalP"/>
    </source>
</evidence>
<organism evidence="4 5">
    <name type="scientific">Patulibacter brassicae</name>
    <dbReference type="NCBI Taxonomy" id="1705717"/>
    <lineage>
        <taxon>Bacteria</taxon>
        <taxon>Bacillati</taxon>
        <taxon>Actinomycetota</taxon>
        <taxon>Thermoleophilia</taxon>
        <taxon>Solirubrobacterales</taxon>
        <taxon>Patulibacteraceae</taxon>
        <taxon>Patulibacter</taxon>
    </lineage>
</organism>
<evidence type="ECO:0000256" key="1">
    <source>
        <dbReference type="SAM" id="MobiDB-lite"/>
    </source>
</evidence>
<dbReference type="SUPFAM" id="SSF49299">
    <property type="entry name" value="PKD domain"/>
    <property type="match status" value="1"/>
</dbReference>
<dbReference type="RefSeq" id="WP_319954339.1">
    <property type="nucleotide sequence ID" value="NZ_JAXAVX010000005.1"/>
</dbReference>
<reference evidence="4 5" key="1">
    <citation type="submission" date="2023-11" db="EMBL/GenBank/DDBJ databases">
        <authorList>
            <person name="Xu M."/>
            <person name="Jiang T."/>
        </authorList>
    </citation>
    <scope>NUCLEOTIDE SEQUENCE [LARGE SCALE GENOMIC DNA]</scope>
    <source>
        <strain evidence="4 5">SD</strain>
    </source>
</reference>
<name>A0ABU4VK54_9ACTN</name>
<accession>A0ABU4VK54</accession>
<dbReference type="Pfam" id="PF18911">
    <property type="entry name" value="PKD_4"/>
    <property type="match status" value="1"/>
</dbReference>
<dbReference type="CDD" id="cd00146">
    <property type="entry name" value="PKD"/>
    <property type="match status" value="1"/>
</dbReference>
<dbReference type="InterPro" id="IPR022409">
    <property type="entry name" value="PKD/Chitinase_dom"/>
</dbReference>
<feature type="region of interest" description="Disordered" evidence="1">
    <location>
        <begin position="264"/>
        <end position="290"/>
    </location>
</feature>
<keyword evidence="5" id="KW-1185">Reference proteome</keyword>
<comment type="caution">
    <text evidence="4">The sequence shown here is derived from an EMBL/GenBank/DDBJ whole genome shotgun (WGS) entry which is preliminary data.</text>
</comment>